<feature type="transmembrane region" description="Helical" evidence="1">
    <location>
        <begin position="126"/>
        <end position="151"/>
    </location>
</feature>
<dbReference type="NCBIfam" id="TIGR02762">
    <property type="entry name" value="TraL_TIGR"/>
    <property type="match status" value="1"/>
</dbReference>
<protein>
    <submittedName>
        <fullName evidence="2">Conjugal transfer protein TraU</fullName>
    </submittedName>
</protein>
<dbReference type="NCBIfam" id="NF010297">
    <property type="entry name" value="PRK13737.1"/>
    <property type="match status" value="1"/>
</dbReference>
<name>A0A6G0Y7B4_APHCR</name>
<keyword evidence="3" id="KW-1185">Reference proteome</keyword>
<dbReference type="InterPro" id="IPR009649">
    <property type="entry name" value="TraU"/>
</dbReference>
<sequence>MNGKVTSCLKNPFTVGAVAIRKVLKQQKSLFTLTFFGLLMFIPAMQVYADPPTTGDLFSDGKEVVKSTFGKGSTVVWILYVLEILAAIFAYVKTKNLSVFGGIAAFPTTITHQRRFCWLPMDEVVVYFPLLGCAIFVNMWIFSPALAVAFVGLRRLKQDKGSSYLLGLAYWCLPTSIMRFFITVLPESFTRYWIALGMCYRLLMQNRELTFPLLNNHQTIIAPMFDHEGFSFYGTRVSAISVNSSGLPDTRNHSSLIQLGPAPPPLFQRIGLAIGFWEPFAMTDVTRSPMCMVNMGGFTIQLGQIGIGKGTKGANENLGGMYHLNILTTIGCIQGGEYDIGYLSELDPMWMGDNLAPFTNPEALLFGNSIAQLACTADAIASESRLPLDALFWCAGSHGSMYPFTGTIYSESSDINSALLLTERMNFTLNRQGMIWDTIDENKAVCQEYPTVIMPKSRYRYQMVNPVPDANQCHRTCRSVIRWQTGKEMPNTKKNYGYLLWKKRNFVLL</sequence>
<dbReference type="GO" id="GO:0019867">
    <property type="term" value="C:outer membrane"/>
    <property type="evidence" value="ECO:0007669"/>
    <property type="project" value="InterPro"/>
</dbReference>
<feature type="transmembrane region" description="Helical" evidence="1">
    <location>
        <begin position="30"/>
        <end position="49"/>
    </location>
</feature>
<dbReference type="GO" id="GO:0005886">
    <property type="term" value="C:plasma membrane"/>
    <property type="evidence" value="ECO:0007669"/>
    <property type="project" value="UniProtKB-SubCell"/>
</dbReference>
<dbReference type="GO" id="GO:0005576">
    <property type="term" value="C:extracellular region"/>
    <property type="evidence" value="ECO:0007669"/>
    <property type="project" value="UniProtKB-SubCell"/>
</dbReference>
<comment type="caution">
    <text evidence="2">The sequence shown here is derived from an EMBL/GenBank/DDBJ whole genome shotgun (WGS) entry which is preliminary data.</text>
</comment>
<keyword evidence="1" id="KW-0812">Transmembrane</keyword>
<accession>A0A6G0Y7B4</accession>
<organism evidence="2 3">
    <name type="scientific">Aphis craccivora</name>
    <name type="common">Cowpea aphid</name>
    <dbReference type="NCBI Taxonomy" id="307492"/>
    <lineage>
        <taxon>Eukaryota</taxon>
        <taxon>Metazoa</taxon>
        <taxon>Ecdysozoa</taxon>
        <taxon>Arthropoda</taxon>
        <taxon>Hexapoda</taxon>
        <taxon>Insecta</taxon>
        <taxon>Pterygota</taxon>
        <taxon>Neoptera</taxon>
        <taxon>Paraneoptera</taxon>
        <taxon>Hemiptera</taxon>
        <taxon>Sternorrhyncha</taxon>
        <taxon>Aphidomorpha</taxon>
        <taxon>Aphidoidea</taxon>
        <taxon>Aphididae</taxon>
        <taxon>Aphidini</taxon>
        <taxon>Aphis</taxon>
        <taxon>Aphis</taxon>
    </lineage>
</organism>
<keyword evidence="1" id="KW-1133">Transmembrane helix</keyword>
<keyword evidence="1" id="KW-0472">Membrane</keyword>
<dbReference type="Proteomes" id="UP000478052">
    <property type="component" value="Unassembled WGS sequence"/>
</dbReference>
<dbReference type="EMBL" id="VUJU01005691">
    <property type="protein sequence ID" value="KAF0750527.1"/>
    <property type="molecule type" value="Genomic_DNA"/>
</dbReference>
<evidence type="ECO:0000313" key="3">
    <source>
        <dbReference type="Proteomes" id="UP000478052"/>
    </source>
</evidence>
<dbReference type="OrthoDB" id="10233996at2759"/>
<proteinExistence type="predicted"/>
<dbReference type="InterPro" id="IPR009838">
    <property type="entry name" value="T4SS_TraL"/>
</dbReference>
<feature type="transmembrane region" description="Helical" evidence="1">
    <location>
        <begin position="97"/>
        <end position="114"/>
    </location>
</feature>
<dbReference type="Pfam" id="PF07178">
    <property type="entry name" value="TraL"/>
    <property type="match status" value="1"/>
</dbReference>
<reference evidence="2 3" key="1">
    <citation type="submission" date="2019-08" db="EMBL/GenBank/DDBJ databases">
        <title>Whole genome of Aphis craccivora.</title>
        <authorList>
            <person name="Voronova N.V."/>
            <person name="Shulinski R.S."/>
            <person name="Bandarenka Y.V."/>
            <person name="Zhorov D.G."/>
            <person name="Warner D."/>
        </authorList>
    </citation>
    <scope>NUCLEOTIDE SEQUENCE [LARGE SCALE GENOMIC DNA]</scope>
    <source>
        <strain evidence="2">180601</strain>
        <tissue evidence="2">Whole Body</tissue>
    </source>
</reference>
<feature type="transmembrane region" description="Helical" evidence="1">
    <location>
        <begin position="69"/>
        <end position="90"/>
    </location>
</feature>
<evidence type="ECO:0000256" key="1">
    <source>
        <dbReference type="SAM" id="Phobius"/>
    </source>
</evidence>
<dbReference type="AlphaFoldDB" id="A0A6G0Y7B4"/>
<evidence type="ECO:0000313" key="2">
    <source>
        <dbReference type="EMBL" id="KAF0750527.1"/>
    </source>
</evidence>
<feature type="transmembrane region" description="Helical" evidence="1">
    <location>
        <begin position="163"/>
        <end position="182"/>
    </location>
</feature>
<gene>
    <name evidence="2" type="ORF">FWK35_00012095</name>
</gene>
<dbReference type="Pfam" id="PF06834">
    <property type="entry name" value="TraU"/>
    <property type="match status" value="1"/>
</dbReference>